<gene>
    <name evidence="4" type="primary">pqqD</name>
    <name evidence="5" type="ORF">C7446_0662</name>
</gene>
<dbReference type="OrthoDB" id="7356791at2"/>
<dbReference type="HAMAP" id="MF_00655">
    <property type="entry name" value="PQQ_syn_PqqD"/>
    <property type="match status" value="1"/>
</dbReference>
<comment type="subunit">
    <text evidence="2 4">Monomer. Interacts with PqqE.</text>
</comment>
<comment type="similarity">
    <text evidence="4">Belongs to the PqqD family.</text>
</comment>
<dbReference type="Pfam" id="PF05402">
    <property type="entry name" value="PqqD"/>
    <property type="match status" value="1"/>
</dbReference>
<dbReference type="NCBIfam" id="TIGR03859">
    <property type="entry name" value="PQQ_PqqD"/>
    <property type="match status" value="1"/>
</dbReference>
<evidence type="ECO:0000256" key="2">
    <source>
        <dbReference type="ARBA" id="ARBA00011741"/>
    </source>
</evidence>
<dbReference type="AlphaFoldDB" id="A0A420WZG2"/>
<evidence type="ECO:0000313" key="5">
    <source>
        <dbReference type="EMBL" id="RKR06670.1"/>
    </source>
</evidence>
<comment type="caution">
    <text evidence="5">The sequence shown here is derived from an EMBL/GenBank/DDBJ whole genome shotgun (WGS) entry which is preliminary data.</text>
</comment>
<organism evidence="5 6">
    <name type="scientific">Kushneria sinocarnis</name>
    <dbReference type="NCBI Taxonomy" id="595502"/>
    <lineage>
        <taxon>Bacteria</taxon>
        <taxon>Pseudomonadati</taxon>
        <taxon>Pseudomonadota</taxon>
        <taxon>Gammaproteobacteria</taxon>
        <taxon>Oceanospirillales</taxon>
        <taxon>Halomonadaceae</taxon>
        <taxon>Kushneria</taxon>
    </lineage>
</organism>
<dbReference type="InterPro" id="IPR041881">
    <property type="entry name" value="PqqD_sf"/>
</dbReference>
<dbReference type="EMBL" id="RBIN01000002">
    <property type="protein sequence ID" value="RKR06670.1"/>
    <property type="molecule type" value="Genomic_DNA"/>
</dbReference>
<name>A0A420WZG2_9GAMM</name>
<comment type="function">
    <text evidence="4">Functions as a PqqA binding protein and presents PqqA to PqqE, in the pyrroloquinoline quinone (PQQ) biosynthetic pathway.</text>
</comment>
<dbReference type="GO" id="GO:0048038">
    <property type="term" value="F:quinone binding"/>
    <property type="evidence" value="ECO:0007669"/>
    <property type="project" value="InterPro"/>
</dbReference>
<accession>A0A420WZG2</accession>
<comment type="pathway">
    <text evidence="1 4">Cofactor biosynthesis; pyrroloquinoline quinone biosynthesis.</text>
</comment>
<evidence type="ECO:0000256" key="3">
    <source>
        <dbReference type="ARBA" id="ARBA00022905"/>
    </source>
</evidence>
<evidence type="ECO:0000256" key="1">
    <source>
        <dbReference type="ARBA" id="ARBA00004886"/>
    </source>
</evidence>
<keyword evidence="6" id="KW-1185">Reference proteome</keyword>
<evidence type="ECO:0000256" key="4">
    <source>
        <dbReference type="HAMAP-Rule" id="MF_00655"/>
    </source>
</evidence>
<protein>
    <recommendedName>
        <fullName evidence="4">PqqA binding protein</fullName>
    </recommendedName>
    <alternativeName>
        <fullName evidence="4">Coenzyme PQQ synthesis protein D</fullName>
    </alternativeName>
    <alternativeName>
        <fullName evidence="4">Pyrroloquinoline quinone biosynthesis protein D</fullName>
    </alternativeName>
</protein>
<evidence type="ECO:0000313" key="6">
    <source>
        <dbReference type="Proteomes" id="UP000281975"/>
    </source>
</evidence>
<sequence>MSGGLAEATVVRLPRGVRLRHDQARGGWVLLAPERVFQLDAIAHAVVERVDGERSVAGIIDDLAISFDAERQRIHDDVLALFRSLIDKGVMEVA</sequence>
<dbReference type="InterPro" id="IPR008792">
    <property type="entry name" value="PQQD"/>
</dbReference>
<proteinExistence type="inferred from homology"/>
<dbReference type="InterPro" id="IPR022479">
    <property type="entry name" value="PqqD_bac"/>
</dbReference>
<reference evidence="5 6" key="1">
    <citation type="submission" date="2018-10" db="EMBL/GenBank/DDBJ databases">
        <title>Genomic Encyclopedia of Type Strains, Phase IV (KMG-IV): sequencing the most valuable type-strain genomes for metagenomic binning, comparative biology and taxonomic classification.</title>
        <authorList>
            <person name="Goeker M."/>
        </authorList>
    </citation>
    <scope>NUCLEOTIDE SEQUENCE [LARGE SCALE GENOMIC DNA]</scope>
    <source>
        <strain evidence="5 6">DSM 23229</strain>
    </source>
</reference>
<dbReference type="Gene3D" id="1.10.10.1150">
    <property type="entry name" value="Coenzyme PQQ synthesis protein D (PqqD)"/>
    <property type="match status" value="1"/>
</dbReference>
<dbReference type="GO" id="GO:0018189">
    <property type="term" value="P:pyrroloquinoline quinone biosynthetic process"/>
    <property type="evidence" value="ECO:0007669"/>
    <property type="project" value="UniProtKB-UniRule"/>
</dbReference>
<dbReference type="Proteomes" id="UP000281975">
    <property type="component" value="Unassembled WGS sequence"/>
</dbReference>
<dbReference type="RefSeq" id="WP_121171264.1">
    <property type="nucleotide sequence ID" value="NZ_RBIN01000002.1"/>
</dbReference>
<keyword evidence="3 4" id="KW-0884">PQQ biosynthesis</keyword>
<dbReference type="UniPathway" id="UPA00539"/>